<feature type="domain" description="Myb-like" evidence="1">
    <location>
        <begin position="101"/>
        <end position="182"/>
    </location>
</feature>
<evidence type="ECO:0000313" key="4">
    <source>
        <dbReference type="Proteomes" id="UP000179807"/>
    </source>
</evidence>
<proteinExistence type="predicted"/>
<keyword evidence="4" id="KW-1185">Reference proteome</keyword>
<dbReference type="PROSITE" id="PS50090">
    <property type="entry name" value="MYB_LIKE"/>
    <property type="match status" value="2"/>
</dbReference>
<dbReference type="Proteomes" id="UP000179807">
    <property type="component" value="Unassembled WGS sequence"/>
</dbReference>
<dbReference type="GO" id="GO:0005634">
    <property type="term" value="C:nucleus"/>
    <property type="evidence" value="ECO:0007669"/>
    <property type="project" value="TreeGrafter"/>
</dbReference>
<dbReference type="PANTHER" id="PTHR45614">
    <property type="entry name" value="MYB PROTEIN-RELATED"/>
    <property type="match status" value="1"/>
</dbReference>
<feature type="domain" description="HTH myb-type" evidence="2">
    <location>
        <begin position="190"/>
        <end position="240"/>
    </location>
</feature>
<dbReference type="GeneID" id="94830798"/>
<dbReference type="AlphaFoldDB" id="A0A1J4J8N1"/>
<dbReference type="Pfam" id="PF13921">
    <property type="entry name" value="Myb_DNA-bind_6"/>
    <property type="match status" value="1"/>
</dbReference>
<dbReference type="RefSeq" id="XP_068346894.1">
    <property type="nucleotide sequence ID" value="XM_068496094.1"/>
</dbReference>
<dbReference type="GO" id="GO:0000978">
    <property type="term" value="F:RNA polymerase II cis-regulatory region sequence-specific DNA binding"/>
    <property type="evidence" value="ECO:0007669"/>
    <property type="project" value="TreeGrafter"/>
</dbReference>
<dbReference type="PROSITE" id="PS51294">
    <property type="entry name" value="HTH_MYB"/>
    <property type="match status" value="2"/>
</dbReference>
<dbReference type="VEuPathDB" id="TrichDB:TRFO_11541"/>
<protein>
    <recommendedName>
        <fullName evidence="5">Myb-like DNA-binding domain containing protein</fullName>
    </recommendedName>
</protein>
<dbReference type="GO" id="GO:0000981">
    <property type="term" value="F:DNA-binding transcription factor activity, RNA polymerase II-specific"/>
    <property type="evidence" value="ECO:0007669"/>
    <property type="project" value="TreeGrafter"/>
</dbReference>
<dbReference type="InterPro" id="IPR009057">
    <property type="entry name" value="Homeodomain-like_sf"/>
</dbReference>
<dbReference type="InterPro" id="IPR001005">
    <property type="entry name" value="SANT/Myb"/>
</dbReference>
<dbReference type="InterPro" id="IPR050560">
    <property type="entry name" value="MYB_TF"/>
</dbReference>
<name>A0A1J4J8N1_9EUKA</name>
<reference evidence="3" key="1">
    <citation type="submission" date="2016-10" db="EMBL/GenBank/DDBJ databases">
        <authorList>
            <person name="Benchimol M."/>
            <person name="Almeida L.G."/>
            <person name="Vasconcelos A.T."/>
            <person name="Perreira-Neves A."/>
            <person name="Rosa I.A."/>
            <person name="Tasca T."/>
            <person name="Bogo M.R."/>
            <person name="de Souza W."/>
        </authorList>
    </citation>
    <scope>NUCLEOTIDE SEQUENCE [LARGE SCALE GENOMIC DNA]</scope>
    <source>
        <strain evidence="3">K</strain>
    </source>
</reference>
<dbReference type="InterPro" id="IPR017930">
    <property type="entry name" value="Myb_dom"/>
</dbReference>
<dbReference type="Gene3D" id="1.10.10.60">
    <property type="entry name" value="Homeodomain-like"/>
    <property type="match status" value="2"/>
</dbReference>
<comment type="caution">
    <text evidence="3">The sequence shown here is derived from an EMBL/GenBank/DDBJ whole genome shotgun (WGS) entry which is preliminary data.</text>
</comment>
<feature type="domain" description="Myb-like" evidence="1">
    <location>
        <begin position="183"/>
        <end position="228"/>
    </location>
</feature>
<evidence type="ECO:0000259" key="2">
    <source>
        <dbReference type="PROSITE" id="PS51294"/>
    </source>
</evidence>
<feature type="domain" description="HTH myb-type" evidence="2">
    <location>
        <begin position="158"/>
        <end position="186"/>
    </location>
</feature>
<dbReference type="EMBL" id="MLAK01001371">
    <property type="protein sequence ID" value="OHS93757.1"/>
    <property type="molecule type" value="Genomic_DNA"/>
</dbReference>
<organism evidence="3 4">
    <name type="scientific">Tritrichomonas foetus</name>
    <dbReference type="NCBI Taxonomy" id="1144522"/>
    <lineage>
        <taxon>Eukaryota</taxon>
        <taxon>Metamonada</taxon>
        <taxon>Parabasalia</taxon>
        <taxon>Tritrichomonadida</taxon>
        <taxon>Tritrichomonadidae</taxon>
        <taxon>Tritrichomonas</taxon>
    </lineage>
</organism>
<evidence type="ECO:0000313" key="3">
    <source>
        <dbReference type="EMBL" id="OHS93757.1"/>
    </source>
</evidence>
<dbReference type="SUPFAM" id="SSF46689">
    <property type="entry name" value="Homeodomain-like"/>
    <property type="match status" value="1"/>
</dbReference>
<sequence length="331" mass="39081">MNTMNSQLDALLESLNLSFIRNAQSPPNQELSSRKNEIDISCHNQDSSVEKKNQFVAYEKAENCLSRPKNVLSMQTRSQHNQNLHTNQKVKIKKKTSNQCIRKKQRYRFSCEEDSLLLTLVDSYEGESQENNENTSLKLEQSFPIDKRNNYEKSSRIDWNQIASHINGRTARQCRERYRNYLYPNLNNSPWSKEEDNLLEEKFVEIGPRWSSIARFFINRSEVNVKNRHYLLSSYKNKDSSDQNRKINNELSKTEYNCHFPNSTSTFHEQTKIENIDTQNKSSSKQSDHLKHDEGNKDNLQILDLDFEPFFFTQEQQDMIFDSQNEYGTIF</sequence>
<evidence type="ECO:0008006" key="5">
    <source>
        <dbReference type="Google" id="ProtNLM"/>
    </source>
</evidence>
<dbReference type="PANTHER" id="PTHR45614:SF253">
    <property type="entry name" value="CHROMOSOME UNDETERMINED SCAFFOLD_38, WHOLE GENOME SHOTGUN SEQUENCE"/>
    <property type="match status" value="1"/>
</dbReference>
<accession>A0A1J4J8N1</accession>
<gene>
    <name evidence="3" type="ORF">TRFO_11541</name>
</gene>
<dbReference type="SMART" id="SM00717">
    <property type="entry name" value="SANT"/>
    <property type="match status" value="2"/>
</dbReference>
<dbReference type="CDD" id="cd00167">
    <property type="entry name" value="SANT"/>
    <property type="match status" value="2"/>
</dbReference>
<evidence type="ECO:0000259" key="1">
    <source>
        <dbReference type="PROSITE" id="PS50090"/>
    </source>
</evidence>